<dbReference type="AlphaFoldDB" id="A0A841H2Q1"/>
<sequence>MPLRQTVAEGSTAETVDLFVRKIPATDPARRRGEVWLVAGGPGETGASFLPVLPVLRRAFPNHDLIFPDHRGTGYSSKLCPEQEAPASANGISLAGEEWGPCIGAMHANAARTRAFTITNAAHDLSALIRRHRGRGETYLYGVSYGTQLVLRMMQVTPVPLTGIILDGLVPPESAPQWDLSQRTRVVDAVGRAVLAPDQAERYRLILARNDPPWKAAVPGGNLRQFMGALLNFPELRDQIPAIIGALARDDAAPLTRAAGELRAEMAKLGASPQSPPSLPLVILISGSENNARRDLTRELVEREAEGALFTSPIPGMLVDSPLPLYEPDAFFGHTPARLPRTLVIHGTLDPNTPFEGAQAHVAMLARAGDVRLATVTGGAHFLPLVAPRCFVQAAAAFVARRTAPDRCEEANAQPARD</sequence>
<feature type="domain" description="Peptidase S33 tripeptidyl aminopeptidase-like C-terminal" evidence="2">
    <location>
        <begin position="338"/>
        <end position="406"/>
    </location>
</feature>
<protein>
    <submittedName>
        <fullName evidence="3">Pimeloyl-ACP methyl ester carboxylesterase</fullName>
    </submittedName>
</protein>
<evidence type="ECO:0000259" key="2">
    <source>
        <dbReference type="Pfam" id="PF08386"/>
    </source>
</evidence>
<accession>A0A841H2Q1</accession>
<dbReference type="EMBL" id="JACHIA010000013">
    <property type="protein sequence ID" value="MBB6072206.1"/>
    <property type="molecule type" value="Genomic_DNA"/>
</dbReference>
<organism evidence="3 4">
    <name type="scientific">Longimicrobium terrae</name>
    <dbReference type="NCBI Taxonomy" id="1639882"/>
    <lineage>
        <taxon>Bacteria</taxon>
        <taxon>Pseudomonadati</taxon>
        <taxon>Gemmatimonadota</taxon>
        <taxon>Longimicrobiia</taxon>
        <taxon>Longimicrobiales</taxon>
        <taxon>Longimicrobiaceae</taxon>
        <taxon>Longimicrobium</taxon>
    </lineage>
</organism>
<gene>
    <name evidence="3" type="ORF">HNQ61_003868</name>
</gene>
<dbReference type="Pfam" id="PF08386">
    <property type="entry name" value="Abhydrolase_4"/>
    <property type="match status" value="1"/>
</dbReference>
<dbReference type="InterPro" id="IPR000073">
    <property type="entry name" value="AB_hydrolase_1"/>
</dbReference>
<proteinExistence type="predicted"/>
<dbReference type="InterPro" id="IPR013595">
    <property type="entry name" value="Pept_S33_TAP-like_C"/>
</dbReference>
<evidence type="ECO:0000313" key="4">
    <source>
        <dbReference type="Proteomes" id="UP000582837"/>
    </source>
</evidence>
<evidence type="ECO:0000259" key="1">
    <source>
        <dbReference type="Pfam" id="PF00561"/>
    </source>
</evidence>
<dbReference type="GO" id="GO:0016020">
    <property type="term" value="C:membrane"/>
    <property type="evidence" value="ECO:0007669"/>
    <property type="project" value="TreeGrafter"/>
</dbReference>
<dbReference type="Pfam" id="PF00561">
    <property type="entry name" value="Abhydrolase_1"/>
    <property type="match status" value="1"/>
</dbReference>
<dbReference type="SUPFAM" id="SSF53474">
    <property type="entry name" value="alpha/beta-Hydrolases"/>
    <property type="match status" value="1"/>
</dbReference>
<dbReference type="Proteomes" id="UP000582837">
    <property type="component" value="Unassembled WGS sequence"/>
</dbReference>
<name>A0A841H2Q1_9BACT</name>
<feature type="domain" description="AB hydrolase-1" evidence="1">
    <location>
        <begin position="37"/>
        <end position="192"/>
    </location>
</feature>
<dbReference type="RefSeq" id="WP_205761196.1">
    <property type="nucleotide sequence ID" value="NZ_JABDTL010000001.1"/>
</dbReference>
<dbReference type="InterPro" id="IPR050266">
    <property type="entry name" value="AB_hydrolase_sf"/>
</dbReference>
<dbReference type="PANTHER" id="PTHR43798:SF27">
    <property type="entry name" value="HYDROLASE ALPHA_BETA HYDROLASE FOLD FAMILY"/>
    <property type="match status" value="1"/>
</dbReference>
<dbReference type="PANTHER" id="PTHR43798">
    <property type="entry name" value="MONOACYLGLYCEROL LIPASE"/>
    <property type="match status" value="1"/>
</dbReference>
<evidence type="ECO:0000313" key="3">
    <source>
        <dbReference type="EMBL" id="MBB6072206.1"/>
    </source>
</evidence>
<dbReference type="Gene3D" id="3.40.50.1820">
    <property type="entry name" value="alpha/beta hydrolase"/>
    <property type="match status" value="1"/>
</dbReference>
<dbReference type="InterPro" id="IPR029058">
    <property type="entry name" value="AB_hydrolase_fold"/>
</dbReference>
<comment type="caution">
    <text evidence="3">The sequence shown here is derived from an EMBL/GenBank/DDBJ whole genome shotgun (WGS) entry which is preliminary data.</text>
</comment>
<keyword evidence="4" id="KW-1185">Reference proteome</keyword>
<reference evidence="3 4" key="1">
    <citation type="submission" date="2020-08" db="EMBL/GenBank/DDBJ databases">
        <title>Genomic Encyclopedia of Type Strains, Phase IV (KMG-IV): sequencing the most valuable type-strain genomes for metagenomic binning, comparative biology and taxonomic classification.</title>
        <authorList>
            <person name="Goeker M."/>
        </authorList>
    </citation>
    <scope>NUCLEOTIDE SEQUENCE [LARGE SCALE GENOMIC DNA]</scope>
    <source>
        <strain evidence="3 4">DSM 29007</strain>
    </source>
</reference>